<organism evidence="2 3">
    <name type="scientific">Rickenella mellea</name>
    <dbReference type="NCBI Taxonomy" id="50990"/>
    <lineage>
        <taxon>Eukaryota</taxon>
        <taxon>Fungi</taxon>
        <taxon>Dikarya</taxon>
        <taxon>Basidiomycota</taxon>
        <taxon>Agaricomycotina</taxon>
        <taxon>Agaricomycetes</taxon>
        <taxon>Hymenochaetales</taxon>
        <taxon>Rickenellaceae</taxon>
        <taxon>Rickenella</taxon>
    </lineage>
</organism>
<accession>A0A4Y7Q4B8</accession>
<proteinExistence type="predicted"/>
<evidence type="ECO:0000313" key="3">
    <source>
        <dbReference type="Proteomes" id="UP000294933"/>
    </source>
</evidence>
<evidence type="ECO:0000256" key="1">
    <source>
        <dbReference type="SAM" id="MobiDB-lite"/>
    </source>
</evidence>
<dbReference type="EMBL" id="ML170178">
    <property type="protein sequence ID" value="TDL21769.1"/>
    <property type="molecule type" value="Genomic_DNA"/>
</dbReference>
<dbReference type="Proteomes" id="UP000294933">
    <property type="component" value="Unassembled WGS sequence"/>
</dbReference>
<keyword evidence="3" id="KW-1185">Reference proteome</keyword>
<dbReference type="VEuPathDB" id="FungiDB:BD410DRAFT_278350"/>
<name>A0A4Y7Q4B8_9AGAM</name>
<reference evidence="2 3" key="1">
    <citation type="submission" date="2018-06" db="EMBL/GenBank/DDBJ databases">
        <title>A transcriptomic atlas of mushroom development highlights an independent origin of complex multicellularity.</title>
        <authorList>
            <consortium name="DOE Joint Genome Institute"/>
            <person name="Krizsan K."/>
            <person name="Almasi E."/>
            <person name="Merenyi Z."/>
            <person name="Sahu N."/>
            <person name="Viragh M."/>
            <person name="Koszo T."/>
            <person name="Mondo S."/>
            <person name="Kiss B."/>
            <person name="Balint B."/>
            <person name="Kues U."/>
            <person name="Barry K."/>
            <person name="Hegedus J.C."/>
            <person name="Henrissat B."/>
            <person name="Johnson J."/>
            <person name="Lipzen A."/>
            <person name="Ohm R."/>
            <person name="Nagy I."/>
            <person name="Pangilinan J."/>
            <person name="Yan J."/>
            <person name="Xiong Y."/>
            <person name="Grigoriev I.V."/>
            <person name="Hibbett D.S."/>
            <person name="Nagy L.G."/>
        </authorList>
    </citation>
    <scope>NUCLEOTIDE SEQUENCE [LARGE SCALE GENOMIC DNA]</scope>
    <source>
        <strain evidence="2 3">SZMC22713</strain>
    </source>
</reference>
<feature type="compositionally biased region" description="Polar residues" evidence="1">
    <location>
        <begin position="15"/>
        <end position="31"/>
    </location>
</feature>
<dbReference type="AlphaFoldDB" id="A0A4Y7Q4B8"/>
<evidence type="ECO:0000313" key="2">
    <source>
        <dbReference type="EMBL" id="TDL21769.1"/>
    </source>
</evidence>
<feature type="region of interest" description="Disordered" evidence="1">
    <location>
        <begin position="1"/>
        <end position="51"/>
    </location>
</feature>
<gene>
    <name evidence="2" type="ORF">BD410DRAFT_278350</name>
</gene>
<sequence>MRSDGVLESVAGATHASTTAKSMTVSNSNTSKAKDAPPTTPSIAVGRANPRRVSLSYNRTSSSFYYRLRGVRLIDAIMF</sequence>
<protein>
    <submittedName>
        <fullName evidence="2">Uncharacterized protein</fullName>
    </submittedName>
</protein>